<dbReference type="NCBIfam" id="TIGR02937">
    <property type="entry name" value="sigma70-ECF"/>
    <property type="match status" value="1"/>
</dbReference>
<evidence type="ECO:0000313" key="8">
    <source>
        <dbReference type="Proteomes" id="UP000275076"/>
    </source>
</evidence>
<dbReference type="Pfam" id="PF00196">
    <property type="entry name" value="GerE"/>
    <property type="match status" value="1"/>
</dbReference>
<dbReference type="AlphaFoldDB" id="A0A428NAH3"/>
<gene>
    <name evidence="7" type="ORF">D7Z54_02230</name>
</gene>
<dbReference type="SUPFAM" id="SSF88946">
    <property type="entry name" value="Sigma2 domain of RNA polymerase sigma factors"/>
    <property type="match status" value="1"/>
</dbReference>
<keyword evidence="4" id="KW-0804">Transcription</keyword>
<proteinExistence type="predicted"/>
<evidence type="ECO:0000259" key="5">
    <source>
        <dbReference type="Pfam" id="PF00196"/>
    </source>
</evidence>
<dbReference type="Gene3D" id="1.10.1740.10">
    <property type="match status" value="1"/>
</dbReference>
<protein>
    <submittedName>
        <fullName evidence="7">Sigma-70 family RNA polymerase sigma factor</fullName>
    </submittedName>
</protein>
<evidence type="ECO:0000256" key="2">
    <source>
        <dbReference type="ARBA" id="ARBA00023082"/>
    </source>
</evidence>
<dbReference type="GO" id="GO:0016987">
    <property type="term" value="F:sigma factor activity"/>
    <property type="evidence" value="ECO:0007669"/>
    <property type="project" value="UniProtKB-KW"/>
</dbReference>
<evidence type="ECO:0000256" key="1">
    <source>
        <dbReference type="ARBA" id="ARBA00023015"/>
    </source>
</evidence>
<evidence type="ECO:0000256" key="3">
    <source>
        <dbReference type="ARBA" id="ARBA00023125"/>
    </source>
</evidence>
<dbReference type="InterPro" id="IPR013325">
    <property type="entry name" value="RNA_pol_sigma_r2"/>
</dbReference>
<dbReference type="SUPFAM" id="SSF88659">
    <property type="entry name" value="Sigma3 and sigma4 domains of RNA polymerase sigma factors"/>
    <property type="match status" value="1"/>
</dbReference>
<dbReference type="InterPro" id="IPR036388">
    <property type="entry name" value="WH-like_DNA-bd_sf"/>
</dbReference>
<feature type="domain" description="HTH luxR-type" evidence="5">
    <location>
        <begin position="116"/>
        <end position="161"/>
    </location>
</feature>
<keyword evidence="2" id="KW-0731">Sigma factor</keyword>
<dbReference type="Pfam" id="PF04542">
    <property type="entry name" value="Sigma70_r2"/>
    <property type="match status" value="1"/>
</dbReference>
<comment type="caution">
    <text evidence="7">The sequence shown here is derived from an EMBL/GenBank/DDBJ whole genome shotgun (WGS) entry which is preliminary data.</text>
</comment>
<keyword evidence="1" id="KW-0805">Transcription regulation</keyword>
<dbReference type="OrthoDB" id="9783788at2"/>
<dbReference type="GO" id="GO:0006352">
    <property type="term" value="P:DNA-templated transcription initiation"/>
    <property type="evidence" value="ECO:0007669"/>
    <property type="project" value="InterPro"/>
</dbReference>
<dbReference type="PANTHER" id="PTHR30385">
    <property type="entry name" value="SIGMA FACTOR F FLAGELLAR"/>
    <property type="match status" value="1"/>
</dbReference>
<feature type="domain" description="RNA polymerase sigma-70 region 2" evidence="6">
    <location>
        <begin position="17"/>
        <end position="78"/>
    </location>
</feature>
<reference evidence="7 8" key="1">
    <citation type="submission" date="2018-10" db="EMBL/GenBank/DDBJ databases">
        <title>Draft genome sequence of Bacillus salarius IM0101, isolated from a hypersaline soil in Inner Mongolia, China.</title>
        <authorList>
            <person name="Yamprayoonswat W."/>
            <person name="Boonvisut S."/>
            <person name="Jumpathong W."/>
            <person name="Sittihan S."/>
            <person name="Ruangsuj P."/>
            <person name="Wanthongcharoen S."/>
            <person name="Thongpramul N."/>
            <person name="Pimmason S."/>
            <person name="Yu B."/>
            <person name="Yasawong M."/>
        </authorList>
    </citation>
    <scope>NUCLEOTIDE SEQUENCE [LARGE SCALE GENOMIC DNA]</scope>
    <source>
        <strain evidence="7 8">IM0101</strain>
    </source>
</reference>
<name>A0A428NAH3_9BACI</name>
<organism evidence="7 8">
    <name type="scientific">Salibacterium salarium</name>
    <dbReference type="NCBI Taxonomy" id="284579"/>
    <lineage>
        <taxon>Bacteria</taxon>
        <taxon>Bacillati</taxon>
        <taxon>Bacillota</taxon>
        <taxon>Bacilli</taxon>
        <taxon>Bacillales</taxon>
        <taxon>Bacillaceae</taxon>
    </lineage>
</organism>
<evidence type="ECO:0000256" key="4">
    <source>
        <dbReference type="ARBA" id="ARBA00023163"/>
    </source>
</evidence>
<dbReference type="RefSeq" id="WP_125553989.1">
    <property type="nucleotide sequence ID" value="NZ_RBVX01000001.1"/>
</dbReference>
<dbReference type="InterPro" id="IPR014284">
    <property type="entry name" value="RNA_pol_sigma-70_dom"/>
</dbReference>
<dbReference type="Proteomes" id="UP000275076">
    <property type="component" value="Unassembled WGS sequence"/>
</dbReference>
<evidence type="ECO:0000313" key="7">
    <source>
        <dbReference type="EMBL" id="RSL35402.1"/>
    </source>
</evidence>
<dbReference type="InterPro" id="IPR007627">
    <property type="entry name" value="RNA_pol_sigma70_r2"/>
</dbReference>
<accession>A0A428NAH3</accession>
<dbReference type="EMBL" id="RBVX01000001">
    <property type="protein sequence ID" value="RSL35402.1"/>
    <property type="molecule type" value="Genomic_DNA"/>
</dbReference>
<keyword evidence="3" id="KW-0238">DNA-binding</keyword>
<dbReference type="InterPro" id="IPR013324">
    <property type="entry name" value="RNA_pol_sigma_r3/r4-like"/>
</dbReference>
<dbReference type="Gene3D" id="1.10.10.10">
    <property type="entry name" value="Winged helix-like DNA-binding domain superfamily/Winged helix DNA-binding domain"/>
    <property type="match status" value="1"/>
</dbReference>
<dbReference type="GO" id="GO:0003677">
    <property type="term" value="F:DNA binding"/>
    <property type="evidence" value="ECO:0007669"/>
    <property type="project" value="UniProtKB-KW"/>
</dbReference>
<keyword evidence="8" id="KW-1185">Reference proteome</keyword>
<evidence type="ECO:0000259" key="6">
    <source>
        <dbReference type="Pfam" id="PF04542"/>
    </source>
</evidence>
<dbReference type="InterPro" id="IPR000792">
    <property type="entry name" value="Tscrpt_reg_LuxR_C"/>
</dbReference>
<sequence length="170" mass="19688">MNKQLGTPFEEVAADFTPLVTGMMKRLRIYKNKEEFMQIGFIALWKAYEKYEADKGAFSSYAYMCVKGEMLAHLNKEANYDERNQLHSFEDHHEPPAPESLTVQQEIDSITPYLKHLSKREQAWVLEYSVNGRGITEISKKYNVSITTVKSWRKSALKKLRQLGICSDTL</sequence>